<name>A0A2Z5G4Z6_9BACT</name>
<dbReference type="EMBL" id="CP030840">
    <property type="protein sequence ID" value="AXC13606.1"/>
    <property type="molecule type" value="Genomic_DNA"/>
</dbReference>
<sequence length="45" mass="5086">METVPLEIHEIFDYIPADAGTRSRSFCCVSLKVQDGICEEWLPSV</sequence>
<protein>
    <submittedName>
        <fullName evidence="1">Uncharacterized protein</fullName>
    </submittedName>
</protein>
<organism evidence="1 2">
    <name type="scientific">Acidisarcina polymorpha</name>
    <dbReference type="NCBI Taxonomy" id="2211140"/>
    <lineage>
        <taxon>Bacteria</taxon>
        <taxon>Pseudomonadati</taxon>
        <taxon>Acidobacteriota</taxon>
        <taxon>Terriglobia</taxon>
        <taxon>Terriglobales</taxon>
        <taxon>Acidobacteriaceae</taxon>
        <taxon>Acidisarcina</taxon>
    </lineage>
</organism>
<gene>
    <name evidence="1" type="ORF">ACPOL_4331</name>
</gene>
<reference evidence="1 2" key="1">
    <citation type="journal article" date="2018" name="Front. Microbiol.">
        <title>Hydrolytic Capabilities as a Key to Environmental Success: Chitinolytic and Cellulolytic Acidobacteria From Acidic Sub-arctic Soils and Boreal Peatlands.</title>
        <authorList>
            <person name="Belova S.E."/>
            <person name="Ravin N.V."/>
            <person name="Pankratov T.A."/>
            <person name="Rakitin A.L."/>
            <person name="Ivanova A.A."/>
            <person name="Beletsky A.V."/>
            <person name="Mardanov A.V."/>
            <person name="Sinninghe Damste J.S."/>
            <person name="Dedysh S.N."/>
        </authorList>
    </citation>
    <scope>NUCLEOTIDE SEQUENCE [LARGE SCALE GENOMIC DNA]</scope>
    <source>
        <strain evidence="1 2">SBC82</strain>
    </source>
</reference>
<evidence type="ECO:0000313" key="1">
    <source>
        <dbReference type="EMBL" id="AXC13606.1"/>
    </source>
</evidence>
<dbReference type="KEGG" id="abas:ACPOL_4331"/>
<evidence type="ECO:0000313" key="2">
    <source>
        <dbReference type="Proteomes" id="UP000253606"/>
    </source>
</evidence>
<keyword evidence="2" id="KW-1185">Reference proteome</keyword>
<dbReference type="AlphaFoldDB" id="A0A2Z5G4Z6"/>
<dbReference type="Proteomes" id="UP000253606">
    <property type="component" value="Chromosome"/>
</dbReference>
<accession>A0A2Z5G4Z6</accession>
<proteinExistence type="predicted"/>